<dbReference type="Gene3D" id="3.40.630.30">
    <property type="match status" value="1"/>
</dbReference>
<dbReference type="EMBL" id="FNJL01000011">
    <property type="protein sequence ID" value="SDP35016.1"/>
    <property type="molecule type" value="Genomic_DNA"/>
</dbReference>
<dbReference type="InterPro" id="IPR016181">
    <property type="entry name" value="Acyl_CoA_acyltransferase"/>
</dbReference>
<dbReference type="PROSITE" id="PS51186">
    <property type="entry name" value="GNAT"/>
    <property type="match status" value="1"/>
</dbReference>
<dbReference type="OrthoDB" id="572496at2"/>
<evidence type="ECO:0000313" key="4">
    <source>
        <dbReference type="EMBL" id="SDP35016.1"/>
    </source>
</evidence>
<dbReference type="CDD" id="cd04301">
    <property type="entry name" value="NAT_SF"/>
    <property type="match status" value="1"/>
</dbReference>
<reference evidence="5" key="1">
    <citation type="submission" date="2016-10" db="EMBL/GenBank/DDBJ databases">
        <authorList>
            <person name="Varghese N."/>
            <person name="Submissions S."/>
        </authorList>
    </citation>
    <scope>NUCLEOTIDE SEQUENCE [LARGE SCALE GENOMIC DNA]</scope>
    <source>
        <strain evidence="5">DSM 17101</strain>
    </source>
</reference>
<keyword evidence="2" id="KW-0012">Acyltransferase</keyword>
<dbReference type="PANTHER" id="PTHR43800">
    <property type="entry name" value="PEPTIDYL-LYSINE N-ACETYLTRANSFERASE YJAB"/>
    <property type="match status" value="1"/>
</dbReference>
<evidence type="ECO:0000259" key="3">
    <source>
        <dbReference type="PROSITE" id="PS51186"/>
    </source>
</evidence>
<dbReference type="AlphaFoldDB" id="A0A1H0S176"/>
<evidence type="ECO:0000256" key="1">
    <source>
        <dbReference type="ARBA" id="ARBA00022679"/>
    </source>
</evidence>
<dbReference type="GO" id="GO:0016747">
    <property type="term" value="F:acyltransferase activity, transferring groups other than amino-acyl groups"/>
    <property type="evidence" value="ECO:0007669"/>
    <property type="project" value="InterPro"/>
</dbReference>
<dbReference type="SUPFAM" id="SSF55729">
    <property type="entry name" value="Acyl-CoA N-acyltransferases (Nat)"/>
    <property type="match status" value="1"/>
</dbReference>
<dbReference type="PANTHER" id="PTHR43800:SF1">
    <property type="entry name" value="PEPTIDYL-LYSINE N-ACETYLTRANSFERASE YJAB"/>
    <property type="match status" value="1"/>
</dbReference>
<organism evidence="4 5">
    <name type="scientific">Paracidovorax cattleyae</name>
    <dbReference type="NCBI Taxonomy" id="80868"/>
    <lineage>
        <taxon>Bacteria</taxon>
        <taxon>Pseudomonadati</taxon>
        <taxon>Pseudomonadota</taxon>
        <taxon>Betaproteobacteria</taxon>
        <taxon>Burkholderiales</taxon>
        <taxon>Comamonadaceae</taxon>
        <taxon>Paracidovorax</taxon>
    </lineage>
</organism>
<evidence type="ECO:0000313" key="5">
    <source>
        <dbReference type="Proteomes" id="UP000199317"/>
    </source>
</evidence>
<evidence type="ECO:0000256" key="2">
    <source>
        <dbReference type="ARBA" id="ARBA00023315"/>
    </source>
</evidence>
<protein>
    <submittedName>
        <fullName evidence="4">Acetyltransferase (GNAT) family protein</fullName>
    </submittedName>
</protein>
<accession>A0A1H0S176</accession>
<proteinExistence type="predicted"/>
<dbReference type="Pfam" id="PF13508">
    <property type="entry name" value="Acetyltransf_7"/>
    <property type="match status" value="1"/>
</dbReference>
<feature type="domain" description="N-acetyltransferase" evidence="3">
    <location>
        <begin position="15"/>
        <end position="176"/>
    </location>
</feature>
<dbReference type="InterPro" id="IPR000182">
    <property type="entry name" value="GNAT_dom"/>
</dbReference>
<gene>
    <name evidence="4" type="ORF">SAMN04489708_11140</name>
</gene>
<keyword evidence="1 4" id="KW-0808">Transferase</keyword>
<name>A0A1H0S176_9BURK</name>
<dbReference type="Proteomes" id="UP000199317">
    <property type="component" value="Unassembled WGS sequence"/>
</dbReference>
<keyword evidence="5" id="KW-1185">Reference proteome</keyword>
<sequence length="186" mass="19818">MAAAAAPHHVPPHAVRIRHATLQDAAHLLAIEQSAAGLFRGAAGLEGLADGPGMAQPEHERLILQGAVWVAEAAPGQLVGFLDAEAFGQELHLWELSVHADWQRMGIGTRLIQAAQAHAAAQGLVALTLTTFADLPWSAPAYARLGFRPISPPGPRLQWVMDVEATHGLPMGRRVAMRMGVDRPLI</sequence>